<dbReference type="Pfam" id="PF01051">
    <property type="entry name" value="Rep3_N"/>
    <property type="match status" value="1"/>
</dbReference>
<dbReference type="SUPFAM" id="SSF46785">
    <property type="entry name" value="Winged helix' DNA-binding domain"/>
    <property type="match status" value="2"/>
</dbReference>
<name>A0A1M6MP19_9BACT</name>
<dbReference type="OrthoDB" id="1428208at2"/>
<keyword evidence="4" id="KW-1185">Reference proteome</keyword>
<dbReference type="GO" id="GO:0006270">
    <property type="term" value="P:DNA replication initiation"/>
    <property type="evidence" value="ECO:0007669"/>
    <property type="project" value="InterPro"/>
</dbReference>
<dbReference type="Proteomes" id="UP000184418">
    <property type="component" value="Unassembled WGS sequence"/>
</dbReference>
<dbReference type="InterPro" id="IPR036390">
    <property type="entry name" value="WH_DNA-bd_sf"/>
</dbReference>
<dbReference type="Pfam" id="PF21205">
    <property type="entry name" value="Rep3_C"/>
    <property type="match status" value="1"/>
</dbReference>
<dbReference type="Gene3D" id="1.10.10.10">
    <property type="entry name" value="Winged helix-like DNA-binding domain superfamily/Winged helix DNA-binding domain"/>
    <property type="match status" value="2"/>
</dbReference>
<proteinExistence type="inferred from homology"/>
<dbReference type="RefSeq" id="WP_073112762.1">
    <property type="nucleotide sequence ID" value="NZ_FQYN01000014.1"/>
</dbReference>
<feature type="domain" description="Initiator Rep protein WH1" evidence="2">
    <location>
        <begin position="7"/>
        <end position="148"/>
    </location>
</feature>
<comment type="similarity">
    <text evidence="1">Belongs to the initiator RepB protein family.</text>
</comment>
<reference evidence="3 4" key="1">
    <citation type="submission" date="2016-11" db="EMBL/GenBank/DDBJ databases">
        <authorList>
            <person name="Jaros S."/>
            <person name="Januszkiewicz K."/>
            <person name="Wedrychowicz H."/>
        </authorList>
    </citation>
    <scope>NUCLEOTIDE SEQUENCE [LARGE SCALE GENOMIC DNA]</scope>
    <source>
        <strain evidence="3 4">DSM 21074</strain>
    </source>
</reference>
<evidence type="ECO:0000256" key="1">
    <source>
        <dbReference type="ARBA" id="ARBA00038283"/>
    </source>
</evidence>
<protein>
    <submittedName>
        <fullName evidence="3">Initiator Replication protein</fullName>
    </submittedName>
</protein>
<evidence type="ECO:0000259" key="2">
    <source>
        <dbReference type="Pfam" id="PF01051"/>
    </source>
</evidence>
<evidence type="ECO:0000313" key="4">
    <source>
        <dbReference type="Proteomes" id="UP000184418"/>
    </source>
</evidence>
<gene>
    <name evidence="3" type="ORF">SAMN02745146_0346</name>
</gene>
<dbReference type="STRING" id="1121955.SAMN02745146_0346"/>
<dbReference type="GO" id="GO:0003887">
    <property type="term" value="F:DNA-directed DNA polymerase activity"/>
    <property type="evidence" value="ECO:0007669"/>
    <property type="project" value="InterPro"/>
</dbReference>
<sequence length="329" mass="37154">MTSELEVRQHNALTNARYEYTETQANIFLVLLSKLRKDAPDAVYQITVPEMEKATGHQYNYKQLRESTKEMMGRVHEINTLHNGREVFRQLVLFKRIDYILGTGIIELEFNEYATQYLFDLKNNFTSFQVQAALSLTSKHAKRVYQICSQWKDKGETKKTALIDLKKTLGLANDKGREEYTDLAMFKKKVLDVAVKQINEKTDLLIGYKLEKVGRAFKNIVFTVKSQAVALPLAFGVLSDEAPGQPEQLAEKARLLLDQLNIKTPALVDQILASPAHVAVCIKFAYDLKTNKHDKVHSHSGLLLTMLGLKKAGGKASNGPLFDKPAKAR</sequence>
<dbReference type="AlphaFoldDB" id="A0A1M6MP19"/>
<organism evidence="3 4">
    <name type="scientific">Hymenobacter daecheongensis DSM 21074</name>
    <dbReference type="NCBI Taxonomy" id="1121955"/>
    <lineage>
        <taxon>Bacteria</taxon>
        <taxon>Pseudomonadati</taxon>
        <taxon>Bacteroidota</taxon>
        <taxon>Cytophagia</taxon>
        <taxon>Cytophagales</taxon>
        <taxon>Hymenobacteraceae</taxon>
        <taxon>Hymenobacter</taxon>
    </lineage>
</organism>
<evidence type="ECO:0000313" key="3">
    <source>
        <dbReference type="EMBL" id="SHJ85169.1"/>
    </source>
</evidence>
<dbReference type="InterPro" id="IPR000525">
    <property type="entry name" value="Initiator_Rep_WH1"/>
</dbReference>
<dbReference type="InterPro" id="IPR036388">
    <property type="entry name" value="WH-like_DNA-bd_sf"/>
</dbReference>
<dbReference type="EMBL" id="FQYN01000014">
    <property type="protein sequence ID" value="SHJ85169.1"/>
    <property type="molecule type" value="Genomic_DNA"/>
</dbReference>
<accession>A0A1M6MP19</accession>